<proteinExistence type="predicted"/>
<name>W2L2V8_PHYNI</name>
<dbReference type="OrthoDB" id="96470at2759"/>
<dbReference type="EMBL" id="KI680204">
    <property type="protein sequence ID" value="ETL90965.1"/>
    <property type="molecule type" value="Genomic_DNA"/>
</dbReference>
<dbReference type="InterPro" id="IPR048324">
    <property type="entry name" value="ZSWIM1-3_RNaseH-like"/>
</dbReference>
<reference evidence="2" key="1">
    <citation type="submission" date="2013-11" db="EMBL/GenBank/DDBJ databases">
        <title>The Genome Sequence of Phytophthora parasitica CHvinca01.</title>
        <authorList>
            <consortium name="The Broad Institute Genomics Platform"/>
            <person name="Russ C."/>
            <person name="Tyler B."/>
            <person name="Panabieres F."/>
            <person name="Shan W."/>
            <person name="Tripathy S."/>
            <person name="Grunwald N."/>
            <person name="Machado M."/>
            <person name="Johnson C.S."/>
            <person name="Arredondo F."/>
            <person name="Hong C."/>
            <person name="Coffey M."/>
            <person name="Young S.K."/>
            <person name="Zeng Q."/>
            <person name="Gargeya S."/>
            <person name="Fitzgerald M."/>
            <person name="Abouelleil A."/>
            <person name="Alvarado L."/>
            <person name="Chapman S.B."/>
            <person name="Gainer-Dewar J."/>
            <person name="Goldberg J."/>
            <person name="Griggs A."/>
            <person name="Gujja S."/>
            <person name="Hansen M."/>
            <person name="Howarth C."/>
            <person name="Imamovic A."/>
            <person name="Ireland A."/>
            <person name="Larimer J."/>
            <person name="McCowan C."/>
            <person name="Murphy C."/>
            <person name="Pearson M."/>
            <person name="Poon T.W."/>
            <person name="Priest M."/>
            <person name="Roberts A."/>
            <person name="Saif S."/>
            <person name="Shea T."/>
            <person name="Sykes S."/>
            <person name="Wortman J."/>
            <person name="Nusbaum C."/>
            <person name="Birren B."/>
        </authorList>
    </citation>
    <scope>NUCLEOTIDE SEQUENCE [LARGE SCALE GENOMIC DNA]</scope>
    <source>
        <strain evidence="2">CHvinca01</strain>
    </source>
</reference>
<dbReference type="PANTHER" id="PTHR31569">
    <property type="entry name" value="SWIM-TYPE DOMAIN-CONTAINING PROTEIN"/>
    <property type="match status" value="1"/>
</dbReference>
<sequence length="162" mass="18668">MKNPKNASIVVQSARGDSDVISVATAYMRAMFGNFPEVLLMDCTHKIKRTNNLWRSVWIMIVDNDLRELDVIRPKLPDARVLLCHFHVIKWLLEFVRCGKYGSYAPEVAAQLKHLITKMTYVRSEEDYNLSREAFWTVSCRDGGSSLWDYSWKTGNHAPTRG</sequence>
<accession>W2L2V8</accession>
<dbReference type="Pfam" id="PF21056">
    <property type="entry name" value="ZSWIM1-3_RNaseH-like"/>
    <property type="match status" value="1"/>
</dbReference>
<evidence type="ECO:0000259" key="1">
    <source>
        <dbReference type="Pfam" id="PF21056"/>
    </source>
</evidence>
<evidence type="ECO:0000313" key="2">
    <source>
        <dbReference type="EMBL" id="ETL90965.1"/>
    </source>
</evidence>
<dbReference type="PANTHER" id="PTHR31569:SF4">
    <property type="entry name" value="SWIM-TYPE DOMAIN-CONTAINING PROTEIN"/>
    <property type="match status" value="1"/>
</dbReference>
<organism evidence="2">
    <name type="scientific">Phytophthora nicotianae</name>
    <name type="common">Potato buckeye rot agent</name>
    <name type="synonym">Phytophthora parasitica</name>
    <dbReference type="NCBI Taxonomy" id="4792"/>
    <lineage>
        <taxon>Eukaryota</taxon>
        <taxon>Sar</taxon>
        <taxon>Stramenopiles</taxon>
        <taxon>Oomycota</taxon>
        <taxon>Peronosporomycetes</taxon>
        <taxon>Peronosporales</taxon>
        <taxon>Peronosporaceae</taxon>
        <taxon>Phytophthora</taxon>
    </lineage>
</organism>
<protein>
    <recommendedName>
        <fullName evidence="1">ZSWIM1/3 RNaseH-like domain-containing protein</fullName>
    </recommendedName>
</protein>
<dbReference type="AlphaFoldDB" id="W2L2V8"/>
<dbReference type="InterPro" id="IPR052579">
    <property type="entry name" value="Zinc_finger_SWIM"/>
</dbReference>
<gene>
    <name evidence="2" type="ORF">L917_10443</name>
</gene>
<feature type="domain" description="ZSWIM1/3 RNaseH-like" evidence="1">
    <location>
        <begin position="6"/>
        <end position="49"/>
    </location>
</feature>
<dbReference type="Proteomes" id="UP000054423">
    <property type="component" value="Unassembled WGS sequence"/>
</dbReference>